<keyword evidence="3 4" id="KW-0408">Iron</keyword>
<reference evidence="7 8" key="1">
    <citation type="submission" date="2019-03" db="EMBL/GenBank/DDBJ databases">
        <title>Genomic Encyclopedia of Type Strains, Phase IV (KMG-IV): sequencing the most valuable type-strain genomes for metagenomic binning, comparative biology and taxonomic classification.</title>
        <authorList>
            <person name="Goeker M."/>
        </authorList>
    </citation>
    <scope>NUCLEOTIDE SEQUENCE [LARGE SCALE GENOMIC DNA]</scope>
    <source>
        <strain evidence="7 8">DSM 1837</strain>
    </source>
</reference>
<sequence>MPALHHGGMQSPHRTLLAAQAALLALACTLPLAHAAGDTNAQAQLQRWSAAAGAPANAERGRVFFTSRHGGEWSCASCHGSVPTTPARHASTGKTVAPLAPAFNPERFTDTAKSDKWFRRNCKDVLSRECTAAEKADVLAWLVQLKP</sequence>
<gene>
    <name evidence="7" type="ORF">EV674_13418</name>
</gene>
<keyword evidence="2 4" id="KW-0479">Metal-binding</keyword>
<dbReference type="Pfam" id="PF09086">
    <property type="entry name" value="DUF1924"/>
    <property type="match status" value="1"/>
</dbReference>
<accession>A0A4R2N0S7</accession>
<feature type="chain" id="PRO_5020908815" evidence="5">
    <location>
        <begin position="36"/>
        <end position="147"/>
    </location>
</feature>
<dbReference type="GO" id="GO:0020037">
    <property type="term" value="F:heme binding"/>
    <property type="evidence" value="ECO:0007669"/>
    <property type="project" value="InterPro"/>
</dbReference>
<protein>
    <submittedName>
        <fullName evidence="7">Uncharacterized protein DUF1924</fullName>
    </submittedName>
</protein>
<dbReference type="GO" id="GO:0046872">
    <property type="term" value="F:metal ion binding"/>
    <property type="evidence" value="ECO:0007669"/>
    <property type="project" value="UniProtKB-KW"/>
</dbReference>
<dbReference type="EMBL" id="SLXH01000034">
    <property type="protein sequence ID" value="TCP13120.1"/>
    <property type="molecule type" value="Genomic_DNA"/>
</dbReference>
<keyword evidence="5" id="KW-0732">Signal</keyword>
<dbReference type="InterPro" id="IPR015170">
    <property type="entry name" value="DUF1924_SHP"/>
</dbReference>
<evidence type="ECO:0000256" key="1">
    <source>
        <dbReference type="ARBA" id="ARBA00022617"/>
    </source>
</evidence>
<organism evidence="7 8">
    <name type="scientific">Simplicispira metamorpha</name>
    <dbReference type="NCBI Taxonomy" id="80881"/>
    <lineage>
        <taxon>Bacteria</taxon>
        <taxon>Pseudomonadati</taxon>
        <taxon>Pseudomonadota</taxon>
        <taxon>Betaproteobacteria</taxon>
        <taxon>Burkholderiales</taxon>
        <taxon>Comamonadaceae</taxon>
        <taxon>Simplicispira</taxon>
    </lineage>
</organism>
<dbReference type="InterPro" id="IPR009056">
    <property type="entry name" value="Cyt_c-like_dom"/>
</dbReference>
<keyword evidence="8" id="KW-1185">Reference proteome</keyword>
<evidence type="ECO:0000256" key="2">
    <source>
        <dbReference type="ARBA" id="ARBA00022723"/>
    </source>
</evidence>
<dbReference type="InterPro" id="IPR036909">
    <property type="entry name" value="Cyt_c-like_dom_sf"/>
</dbReference>
<keyword evidence="1 4" id="KW-0349">Heme</keyword>
<evidence type="ECO:0000256" key="5">
    <source>
        <dbReference type="SAM" id="SignalP"/>
    </source>
</evidence>
<evidence type="ECO:0000313" key="8">
    <source>
        <dbReference type="Proteomes" id="UP000295182"/>
    </source>
</evidence>
<evidence type="ECO:0000256" key="3">
    <source>
        <dbReference type="ARBA" id="ARBA00023004"/>
    </source>
</evidence>
<dbReference type="Proteomes" id="UP000295182">
    <property type="component" value="Unassembled WGS sequence"/>
</dbReference>
<name>A0A4R2N0S7_9BURK</name>
<dbReference type="OrthoDB" id="5295318at2"/>
<dbReference type="AlphaFoldDB" id="A0A4R2N0S7"/>
<evidence type="ECO:0000313" key="7">
    <source>
        <dbReference type="EMBL" id="TCP13120.1"/>
    </source>
</evidence>
<evidence type="ECO:0000256" key="4">
    <source>
        <dbReference type="PROSITE-ProRule" id="PRU00433"/>
    </source>
</evidence>
<evidence type="ECO:0000259" key="6">
    <source>
        <dbReference type="PROSITE" id="PS51007"/>
    </source>
</evidence>
<comment type="caution">
    <text evidence="7">The sequence shown here is derived from an EMBL/GenBank/DDBJ whole genome shotgun (WGS) entry which is preliminary data.</text>
</comment>
<dbReference type="PROSITE" id="PS51007">
    <property type="entry name" value="CYTC"/>
    <property type="match status" value="1"/>
</dbReference>
<dbReference type="SUPFAM" id="SSF46626">
    <property type="entry name" value="Cytochrome c"/>
    <property type="match status" value="1"/>
</dbReference>
<proteinExistence type="predicted"/>
<feature type="signal peptide" evidence="5">
    <location>
        <begin position="1"/>
        <end position="35"/>
    </location>
</feature>
<dbReference type="GO" id="GO:0009055">
    <property type="term" value="F:electron transfer activity"/>
    <property type="evidence" value="ECO:0007669"/>
    <property type="project" value="InterPro"/>
</dbReference>
<feature type="domain" description="Cytochrome c" evidence="6">
    <location>
        <begin position="56"/>
        <end position="146"/>
    </location>
</feature>
<dbReference type="Gene3D" id="1.10.760.10">
    <property type="entry name" value="Cytochrome c-like domain"/>
    <property type="match status" value="1"/>
</dbReference>